<dbReference type="EMBL" id="JAHHHV010000010">
    <property type="protein sequence ID" value="MBW4464274.1"/>
    <property type="molecule type" value="Genomic_DNA"/>
</dbReference>
<dbReference type="Proteomes" id="UP000707356">
    <property type="component" value="Unassembled WGS sequence"/>
</dbReference>
<protein>
    <submittedName>
        <fullName evidence="5">Polysaccharide export protein</fullName>
    </submittedName>
</protein>
<dbReference type="Pfam" id="PF10531">
    <property type="entry name" value="SLBB"/>
    <property type="match status" value="1"/>
</dbReference>
<evidence type="ECO:0000259" key="3">
    <source>
        <dbReference type="Pfam" id="PF02563"/>
    </source>
</evidence>
<gene>
    <name evidence="5" type="ORF">KME07_02385</name>
</gene>
<dbReference type="InterPro" id="IPR019554">
    <property type="entry name" value="Soluble_ligand-bd"/>
</dbReference>
<evidence type="ECO:0000259" key="4">
    <source>
        <dbReference type="Pfam" id="PF10531"/>
    </source>
</evidence>
<dbReference type="AlphaFoldDB" id="A0A951P8W7"/>
<dbReference type="InterPro" id="IPR003715">
    <property type="entry name" value="Poly_export_N"/>
</dbReference>
<sequence>MNSPAIAQAPILTQPPSPPTELLERARERLRQSPRSPSQLEPSAAFTNYRLGPGDSLFVNVLRFPDLTFQNTIDLEGNLIVPLVGAMTLEGLTLPEAREQIRLALDRYVVNPQVDVILVAQRPVQVTILGEVVRPGLYPLAAPQLSTALISAGGTTALADLRTVRVRRQQDGELAEQDVDLFTPLATASPVPDLQLADGDTIVVPTLTANQGYDRNLAARSTLAQPQIRIRVLNYAAGSRGGGSFGVIQVPNGSSFLDALAASSVDLSNADLRNVALIRFDVQQGRAVARELDGKTAILGDASENPILADNDVIVVGRNLVARVTYALNTFTQPFRDILGFVLFFQSLVDSASNLFQPSGNN</sequence>
<name>A0A951P8W7_9CYAN</name>
<dbReference type="InterPro" id="IPR049712">
    <property type="entry name" value="Poly_export"/>
</dbReference>
<dbReference type="Gene3D" id="3.30.1950.10">
    <property type="entry name" value="wza like domain"/>
    <property type="match status" value="1"/>
</dbReference>
<feature type="domain" description="Polysaccharide export protein N-terminal" evidence="3">
    <location>
        <begin position="47"/>
        <end position="118"/>
    </location>
</feature>
<dbReference type="Gene3D" id="3.10.560.10">
    <property type="entry name" value="Outer membrane lipoprotein wza domain like"/>
    <property type="match status" value="2"/>
</dbReference>
<dbReference type="PANTHER" id="PTHR33619">
    <property type="entry name" value="POLYSACCHARIDE EXPORT PROTEIN GFCE-RELATED"/>
    <property type="match status" value="1"/>
</dbReference>
<evidence type="ECO:0000256" key="1">
    <source>
        <dbReference type="ARBA" id="ARBA00022729"/>
    </source>
</evidence>
<organism evidence="5 6">
    <name type="scientific">Pegethrix bostrychoides GSE-TBD4-15B</name>
    <dbReference type="NCBI Taxonomy" id="2839662"/>
    <lineage>
        <taxon>Bacteria</taxon>
        <taxon>Bacillati</taxon>
        <taxon>Cyanobacteriota</taxon>
        <taxon>Cyanophyceae</taxon>
        <taxon>Oculatellales</taxon>
        <taxon>Oculatellaceae</taxon>
        <taxon>Pegethrix</taxon>
    </lineage>
</organism>
<dbReference type="GO" id="GO:0015159">
    <property type="term" value="F:polysaccharide transmembrane transporter activity"/>
    <property type="evidence" value="ECO:0007669"/>
    <property type="project" value="InterPro"/>
</dbReference>
<evidence type="ECO:0000256" key="2">
    <source>
        <dbReference type="SAM" id="MobiDB-lite"/>
    </source>
</evidence>
<dbReference type="Pfam" id="PF02563">
    <property type="entry name" value="Poly_export"/>
    <property type="match status" value="1"/>
</dbReference>
<evidence type="ECO:0000313" key="6">
    <source>
        <dbReference type="Proteomes" id="UP000707356"/>
    </source>
</evidence>
<accession>A0A951P8W7</accession>
<reference evidence="5" key="2">
    <citation type="journal article" date="2022" name="Microbiol. Resour. Announc.">
        <title>Metagenome Sequencing to Explore Phylogenomics of Terrestrial Cyanobacteria.</title>
        <authorList>
            <person name="Ward R.D."/>
            <person name="Stajich J.E."/>
            <person name="Johansen J.R."/>
            <person name="Huntemann M."/>
            <person name="Clum A."/>
            <person name="Foster B."/>
            <person name="Foster B."/>
            <person name="Roux S."/>
            <person name="Palaniappan K."/>
            <person name="Varghese N."/>
            <person name="Mukherjee S."/>
            <person name="Reddy T.B.K."/>
            <person name="Daum C."/>
            <person name="Copeland A."/>
            <person name="Chen I.A."/>
            <person name="Ivanova N.N."/>
            <person name="Kyrpides N.C."/>
            <person name="Shapiro N."/>
            <person name="Eloe-Fadrosh E.A."/>
            <person name="Pietrasiak N."/>
        </authorList>
    </citation>
    <scope>NUCLEOTIDE SEQUENCE</scope>
    <source>
        <strain evidence="5">GSE-TBD4-15B</strain>
    </source>
</reference>
<proteinExistence type="predicted"/>
<comment type="caution">
    <text evidence="5">The sequence shown here is derived from an EMBL/GenBank/DDBJ whole genome shotgun (WGS) entry which is preliminary data.</text>
</comment>
<evidence type="ECO:0000313" key="5">
    <source>
        <dbReference type="EMBL" id="MBW4464274.1"/>
    </source>
</evidence>
<keyword evidence="1" id="KW-0732">Signal</keyword>
<feature type="region of interest" description="Disordered" evidence="2">
    <location>
        <begin position="1"/>
        <end position="20"/>
    </location>
</feature>
<dbReference type="PANTHER" id="PTHR33619:SF3">
    <property type="entry name" value="POLYSACCHARIDE EXPORT PROTEIN GFCE-RELATED"/>
    <property type="match status" value="1"/>
</dbReference>
<reference evidence="5" key="1">
    <citation type="submission" date="2021-05" db="EMBL/GenBank/DDBJ databases">
        <authorList>
            <person name="Pietrasiak N."/>
            <person name="Ward R."/>
            <person name="Stajich J.E."/>
            <person name="Kurbessoian T."/>
        </authorList>
    </citation>
    <scope>NUCLEOTIDE SEQUENCE</scope>
    <source>
        <strain evidence="5">GSE-TBD4-15B</strain>
    </source>
</reference>
<feature type="domain" description="Soluble ligand binding" evidence="4">
    <location>
        <begin position="126"/>
        <end position="173"/>
    </location>
</feature>